<evidence type="ECO:0000259" key="5">
    <source>
        <dbReference type="Pfam" id="PF02650"/>
    </source>
</evidence>
<name>A0A926EAL6_9FIRM</name>
<dbReference type="HAMAP" id="MF_01420">
    <property type="entry name" value="HTH_type_WhiA"/>
    <property type="match status" value="1"/>
</dbReference>
<comment type="similarity">
    <text evidence="4">Belongs to the WhiA family.</text>
</comment>
<evidence type="ECO:0000256" key="1">
    <source>
        <dbReference type="ARBA" id="ARBA00022618"/>
    </source>
</evidence>
<dbReference type="RefSeq" id="WP_262396625.1">
    <property type="nucleotide sequence ID" value="NZ_JACRTC010000001.1"/>
</dbReference>
<dbReference type="PANTHER" id="PTHR37307">
    <property type="entry name" value="CELL DIVISION PROTEIN WHIA-RELATED"/>
    <property type="match status" value="1"/>
</dbReference>
<keyword evidence="1 4" id="KW-0132">Cell division</keyword>
<feature type="domain" description="Sporulation regulator WhiA C-terminal" evidence="5">
    <location>
        <begin position="214"/>
        <end position="295"/>
    </location>
</feature>
<dbReference type="Proteomes" id="UP000660861">
    <property type="component" value="Unassembled WGS sequence"/>
</dbReference>
<dbReference type="Pfam" id="PF14527">
    <property type="entry name" value="LAGLIDADG_WhiA"/>
    <property type="match status" value="1"/>
</dbReference>
<dbReference type="GO" id="GO:0051301">
    <property type="term" value="P:cell division"/>
    <property type="evidence" value="ECO:0007669"/>
    <property type="project" value="UniProtKB-UniRule"/>
</dbReference>
<gene>
    <name evidence="4 7" type="primary">whiA</name>
    <name evidence="7" type="ORF">H8709_01615</name>
</gene>
<dbReference type="Gene3D" id="3.10.28.10">
    <property type="entry name" value="Homing endonucleases"/>
    <property type="match status" value="1"/>
</dbReference>
<dbReference type="AlphaFoldDB" id="A0A926EAL6"/>
<evidence type="ECO:0000259" key="6">
    <source>
        <dbReference type="Pfam" id="PF14527"/>
    </source>
</evidence>
<dbReference type="SUPFAM" id="SSF55608">
    <property type="entry name" value="Homing endonucleases"/>
    <property type="match status" value="1"/>
</dbReference>
<accession>A0A926EAL6</accession>
<dbReference type="InterPro" id="IPR027434">
    <property type="entry name" value="Homing_endonucl"/>
</dbReference>
<dbReference type="PANTHER" id="PTHR37307:SF1">
    <property type="entry name" value="CELL DIVISION PROTEIN WHIA-RELATED"/>
    <property type="match status" value="1"/>
</dbReference>
<keyword evidence="8" id="KW-1185">Reference proteome</keyword>
<comment type="caution">
    <text evidence="7">The sequence shown here is derived from an EMBL/GenBank/DDBJ whole genome shotgun (WGS) entry which is preliminary data.</text>
</comment>
<keyword evidence="3 4" id="KW-0131">Cell cycle</keyword>
<dbReference type="GO" id="GO:0003677">
    <property type="term" value="F:DNA binding"/>
    <property type="evidence" value="ECO:0007669"/>
    <property type="project" value="UniProtKB-UniRule"/>
</dbReference>
<dbReference type="GO" id="GO:0043937">
    <property type="term" value="P:regulation of sporulation"/>
    <property type="evidence" value="ECO:0007669"/>
    <property type="project" value="InterPro"/>
</dbReference>
<evidence type="ECO:0000256" key="2">
    <source>
        <dbReference type="ARBA" id="ARBA00023125"/>
    </source>
</evidence>
<keyword evidence="2 4" id="KW-0238">DNA-binding</keyword>
<evidence type="ECO:0000313" key="8">
    <source>
        <dbReference type="Proteomes" id="UP000660861"/>
    </source>
</evidence>
<dbReference type="NCBIfam" id="TIGR00647">
    <property type="entry name" value="DNA_bind_WhiA"/>
    <property type="match status" value="1"/>
</dbReference>
<evidence type="ECO:0000256" key="3">
    <source>
        <dbReference type="ARBA" id="ARBA00023306"/>
    </source>
</evidence>
<dbReference type="InterPro" id="IPR023054">
    <property type="entry name" value="Sporulation_regulator_WhiA_C"/>
</dbReference>
<comment type="function">
    <text evidence="4">Involved in cell division and chromosome segregation.</text>
</comment>
<reference evidence="7" key="1">
    <citation type="submission" date="2020-08" db="EMBL/GenBank/DDBJ databases">
        <title>Genome public.</title>
        <authorList>
            <person name="Liu C."/>
            <person name="Sun Q."/>
        </authorList>
    </citation>
    <scope>NUCLEOTIDE SEQUENCE</scope>
    <source>
        <strain evidence="7">NSJ-54</strain>
    </source>
</reference>
<evidence type="ECO:0000313" key="7">
    <source>
        <dbReference type="EMBL" id="MBC8569528.1"/>
    </source>
</evidence>
<dbReference type="Pfam" id="PF02650">
    <property type="entry name" value="HTH_WhiA"/>
    <property type="match status" value="1"/>
</dbReference>
<evidence type="ECO:0000256" key="4">
    <source>
        <dbReference type="HAMAP-Rule" id="MF_01420"/>
    </source>
</evidence>
<organism evidence="7 8">
    <name type="scientific">Zongyangia hominis</name>
    <dbReference type="NCBI Taxonomy" id="2763677"/>
    <lineage>
        <taxon>Bacteria</taxon>
        <taxon>Bacillati</taxon>
        <taxon>Bacillota</taxon>
        <taxon>Clostridia</taxon>
        <taxon>Eubacteriales</taxon>
        <taxon>Oscillospiraceae</taxon>
        <taxon>Zongyangia</taxon>
    </lineage>
</organism>
<feature type="domain" description="WhiA LAGLIDADG-like" evidence="6">
    <location>
        <begin position="121"/>
        <end position="211"/>
    </location>
</feature>
<protein>
    <recommendedName>
        <fullName evidence="4">Probable cell division protein WhiA</fullName>
    </recommendedName>
</protein>
<proteinExistence type="inferred from homology"/>
<dbReference type="InterPro" id="IPR003802">
    <property type="entry name" value="Sporulation_regulator_WhiA"/>
</dbReference>
<sequence>MSFSYDLKCELCAEETVDERHRHALAYGMLLFGKAFSGRQVSLVTENEGVAALYGQCIAEEAGLISCTTVSPVKNRDSIYTVSLQNKGDCAEVLGLFYHQPDEISLRLKMQNLPDEGSVAYFLRGAYLACGNLTDPYKSYHLEFVTQHYKLAEDLQQLISTVLAPPKMTVRRGARVVYYKESEHIEDMLTYIGAMRSSLELMNVKIYKDLRNKANRVTNCETANIEKTVTAAAKQVEDIELIAAHRGMQSLSDDLQELAVLRLEHPEMSLADLGRELSQPLSRSGVNHRFQRIAAAAETIRKERALR</sequence>
<dbReference type="EMBL" id="JACRTC010000001">
    <property type="protein sequence ID" value="MBC8569528.1"/>
    <property type="molecule type" value="Genomic_DNA"/>
</dbReference>
<dbReference type="InterPro" id="IPR039518">
    <property type="entry name" value="WhiA_LAGLIDADG_dom"/>
</dbReference>